<accession>A0A080LXG0</accession>
<evidence type="ECO:0000313" key="2">
    <source>
        <dbReference type="Proteomes" id="UP000020077"/>
    </source>
</evidence>
<name>A0A080LXG0_9PROT</name>
<comment type="caution">
    <text evidence="1">The sequence shown here is derived from an EMBL/GenBank/DDBJ whole genome shotgun (WGS) entry which is preliminary data.</text>
</comment>
<sequence>MHKFNSPAWLKHIQKANAALANLTPERMAALKAGEAYVWSSKATDESFSKGAMKVRCRPRVTQHGGATRVAVLEKSQ</sequence>
<proteinExistence type="predicted"/>
<protein>
    <submittedName>
        <fullName evidence="1">Uncharacterized protein</fullName>
    </submittedName>
</protein>
<organism evidence="1 2">
    <name type="scientific">Candidatus Accumulibacter phosphatis</name>
    <dbReference type="NCBI Taxonomy" id="327160"/>
    <lineage>
        <taxon>Bacteria</taxon>
        <taxon>Pseudomonadati</taxon>
        <taxon>Pseudomonadota</taxon>
        <taxon>Betaproteobacteria</taxon>
        <taxon>Candidatus Accumulibacter</taxon>
    </lineage>
</organism>
<gene>
    <name evidence="1" type="ORF">AW09_001200</name>
</gene>
<dbReference type="EMBL" id="JDVG02000204">
    <property type="protein sequence ID" value="KFB73537.1"/>
    <property type="molecule type" value="Genomic_DNA"/>
</dbReference>
<evidence type="ECO:0000313" key="1">
    <source>
        <dbReference type="EMBL" id="KFB73537.1"/>
    </source>
</evidence>
<dbReference type="Proteomes" id="UP000020077">
    <property type="component" value="Unassembled WGS sequence"/>
</dbReference>
<dbReference type="AlphaFoldDB" id="A0A080LXG0"/>
<reference evidence="1 2" key="1">
    <citation type="submission" date="2014-02" db="EMBL/GenBank/DDBJ databases">
        <title>Expanding our view of genomic diversity in Candidatus Accumulibacter clades.</title>
        <authorList>
            <person name="Skennerton C.T."/>
            <person name="Barr J.J."/>
            <person name="Slater F.R."/>
            <person name="Bond P.L."/>
            <person name="Tyson G.W."/>
        </authorList>
    </citation>
    <scope>NUCLEOTIDE SEQUENCE [LARGE SCALE GENOMIC DNA]</scope>
    <source>
        <strain evidence="2">BA-91</strain>
    </source>
</reference>